<dbReference type="GO" id="GO:0004672">
    <property type="term" value="F:protein kinase activity"/>
    <property type="evidence" value="ECO:0007669"/>
    <property type="project" value="InterPro"/>
</dbReference>
<dbReference type="Gene3D" id="1.10.510.10">
    <property type="entry name" value="Transferase(Phosphotransferase) domain 1"/>
    <property type="match status" value="1"/>
</dbReference>
<evidence type="ECO:0000313" key="2">
    <source>
        <dbReference type="EMBL" id="EFJ24213.1"/>
    </source>
</evidence>
<dbReference type="PANTHER" id="PTHR44329">
    <property type="entry name" value="SERINE/THREONINE-PROTEIN KINASE TNNI3K-RELATED"/>
    <property type="match status" value="1"/>
</dbReference>
<dbReference type="HOGENOM" id="CLU_1799795_0_0_1"/>
<name>D8RUI3_SELML</name>
<dbReference type="PANTHER" id="PTHR44329:SF260">
    <property type="entry name" value="PROTEIN KINASE DOMAIN-CONTAINING PROTEIN"/>
    <property type="match status" value="1"/>
</dbReference>
<dbReference type="Pfam" id="PF07714">
    <property type="entry name" value="PK_Tyr_Ser-Thr"/>
    <property type="match status" value="1"/>
</dbReference>
<dbReference type="InterPro" id="IPR000719">
    <property type="entry name" value="Prot_kinase_dom"/>
</dbReference>
<proteinExistence type="predicted"/>
<dbReference type="InParanoid" id="D8RUI3"/>
<sequence>MVKLADFGTSRFIREGSYVHTSRRGSKCYWAPEVVQDGPTCPYTDKADVYSFAMTCYAIGTGRTPLERYAGLSSRDFYRKVRGWGCILPGKRPKVPRWMDPSLARVMKQCWHSTPEERPPMGVVCWALEFLAARASGAARAELR</sequence>
<dbReference type="SUPFAM" id="SSF56112">
    <property type="entry name" value="Protein kinase-like (PK-like)"/>
    <property type="match status" value="1"/>
</dbReference>
<dbReference type="AlphaFoldDB" id="D8RUI3"/>
<dbReference type="OMA" id="CYWAPEV"/>
<dbReference type="STRING" id="88036.D8RUI3"/>
<feature type="domain" description="Protein kinase" evidence="1">
    <location>
        <begin position="1"/>
        <end position="131"/>
    </location>
</feature>
<reference evidence="2 3" key="1">
    <citation type="journal article" date="2011" name="Science">
        <title>The Selaginella genome identifies genetic changes associated with the evolution of vascular plants.</title>
        <authorList>
            <person name="Banks J.A."/>
            <person name="Nishiyama T."/>
            <person name="Hasebe M."/>
            <person name="Bowman J.L."/>
            <person name="Gribskov M."/>
            <person name="dePamphilis C."/>
            <person name="Albert V.A."/>
            <person name="Aono N."/>
            <person name="Aoyama T."/>
            <person name="Ambrose B.A."/>
            <person name="Ashton N.W."/>
            <person name="Axtell M.J."/>
            <person name="Barker E."/>
            <person name="Barker M.S."/>
            <person name="Bennetzen J.L."/>
            <person name="Bonawitz N.D."/>
            <person name="Chapple C."/>
            <person name="Cheng C."/>
            <person name="Correa L.G."/>
            <person name="Dacre M."/>
            <person name="DeBarry J."/>
            <person name="Dreyer I."/>
            <person name="Elias M."/>
            <person name="Engstrom E.M."/>
            <person name="Estelle M."/>
            <person name="Feng L."/>
            <person name="Finet C."/>
            <person name="Floyd S.K."/>
            <person name="Frommer W.B."/>
            <person name="Fujita T."/>
            <person name="Gramzow L."/>
            <person name="Gutensohn M."/>
            <person name="Harholt J."/>
            <person name="Hattori M."/>
            <person name="Heyl A."/>
            <person name="Hirai T."/>
            <person name="Hiwatashi Y."/>
            <person name="Ishikawa M."/>
            <person name="Iwata M."/>
            <person name="Karol K.G."/>
            <person name="Koehler B."/>
            <person name="Kolukisaoglu U."/>
            <person name="Kubo M."/>
            <person name="Kurata T."/>
            <person name="Lalonde S."/>
            <person name="Li K."/>
            <person name="Li Y."/>
            <person name="Litt A."/>
            <person name="Lyons E."/>
            <person name="Manning G."/>
            <person name="Maruyama T."/>
            <person name="Michael T.P."/>
            <person name="Mikami K."/>
            <person name="Miyazaki S."/>
            <person name="Morinaga S."/>
            <person name="Murata T."/>
            <person name="Mueller-Roeber B."/>
            <person name="Nelson D.R."/>
            <person name="Obara M."/>
            <person name="Oguri Y."/>
            <person name="Olmstead R.G."/>
            <person name="Onodera N."/>
            <person name="Petersen B.L."/>
            <person name="Pils B."/>
            <person name="Prigge M."/>
            <person name="Rensing S.A."/>
            <person name="Riano-Pachon D.M."/>
            <person name="Roberts A.W."/>
            <person name="Sato Y."/>
            <person name="Scheller H.V."/>
            <person name="Schulz B."/>
            <person name="Schulz C."/>
            <person name="Shakirov E.V."/>
            <person name="Shibagaki N."/>
            <person name="Shinohara N."/>
            <person name="Shippen D.E."/>
            <person name="Soerensen I."/>
            <person name="Sotooka R."/>
            <person name="Sugimoto N."/>
            <person name="Sugita M."/>
            <person name="Sumikawa N."/>
            <person name="Tanurdzic M."/>
            <person name="Theissen G."/>
            <person name="Ulvskov P."/>
            <person name="Wakazuki S."/>
            <person name="Weng J.K."/>
            <person name="Willats W.W."/>
            <person name="Wipf D."/>
            <person name="Wolf P.G."/>
            <person name="Yang L."/>
            <person name="Zimmer A.D."/>
            <person name="Zhu Q."/>
            <person name="Mitros T."/>
            <person name="Hellsten U."/>
            <person name="Loque D."/>
            <person name="Otillar R."/>
            <person name="Salamov A."/>
            <person name="Schmutz J."/>
            <person name="Shapiro H."/>
            <person name="Lindquist E."/>
            <person name="Lucas S."/>
            <person name="Rokhsar D."/>
            <person name="Grigoriev I.V."/>
        </authorList>
    </citation>
    <scope>NUCLEOTIDE SEQUENCE [LARGE SCALE GENOMIC DNA]</scope>
</reference>
<gene>
    <name evidence="2" type="ORF">SELMODRAFT_102237</name>
</gene>
<dbReference type="Gramene" id="EFJ24213">
    <property type="protein sequence ID" value="EFJ24213"/>
    <property type="gene ID" value="SELMODRAFT_102237"/>
</dbReference>
<dbReference type="KEGG" id="smo:SELMODRAFT_102237"/>
<organism evidence="3">
    <name type="scientific">Selaginella moellendorffii</name>
    <name type="common">Spikemoss</name>
    <dbReference type="NCBI Taxonomy" id="88036"/>
    <lineage>
        <taxon>Eukaryota</taxon>
        <taxon>Viridiplantae</taxon>
        <taxon>Streptophyta</taxon>
        <taxon>Embryophyta</taxon>
        <taxon>Tracheophyta</taxon>
        <taxon>Lycopodiopsida</taxon>
        <taxon>Selaginellales</taxon>
        <taxon>Selaginellaceae</taxon>
        <taxon>Selaginella</taxon>
    </lineage>
</organism>
<dbReference type="GO" id="GO:0005524">
    <property type="term" value="F:ATP binding"/>
    <property type="evidence" value="ECO:0007669"/>
    <property type="project" value="InterPro"/>
</dbReference>
<dbReference type="InterPro" id="IPR011009">
    <property type="entry name" value="Kinase-like_dom_sf"/>
</dbReference>
<evidence type="ECO:0000259" key="1">
    <source>
        <dbReference type="PROSITE" id="PS50011"/>
    </source>
</evidence>
<keyword evidence="3" id="KW-1185">Reference proteome</keyword>
<dbReference type="EMBL" id="GL377590">
    <property type="protein sequence ID" value="EFJ24213.1"/>
    <property type="molecule type" value="Genomic_DNA"/>
</dbReference>
<accession>D8RUI3</accession>
<dbReference type="eggNOG" id="KOG0192">
    <property type="taxonomic scope" value="Eukaryota"/>
</dbReference>
<dbReference type="InterPro" id="IPR051681">
    <property type="entry name" value="Ser/Thr_Kinases-Pseudokinases"/>
</dbReference>
<dbReference type="InterPro" id="IPR001245">
    <property type="entry name" value="Ser-Thr/Tyr_kinase_cat_dom"/>
</dbReference>
<dbReference type="Proteomes" id="UP000001514">
    <property type="component" value="Unassembled WGS sequence"/>
</dbReference>
<protein>
    <recommendedName>
        <fullName evidence="1">Protein kinase domain-containing protein</fullName>
    </recommendedName>
</protein>
<dbReference type="PROSITE" id="PS50011">
    <property type="entry name" value="PROTEIN_KINASE_DOM"/>
    <property type="match status" value="1"/>
</dbReference>
<evidence type="ECO:0000313" key="3">
    <source>
        <dbReference type="Proteomes" id="UP000001514"/>
    </source>
</evidence>